<dbReference type="Proteomes" id="UP000255213">
    <property type="component" value="Unassembled WGS sequence"/>
</dbReference>
<keyword evidence="2" id="KW-0732">Signal</keyword>
<reference evidence="3" key="2">
    <citation type="submission" date="2016-12" db="EMBL/GenBank/DDBJ databases">
        <authorList>
            <person name="Song W.-J."/>
            <person name="Kurnit D.M."/>
        </authorList>
    </citation>
    <scope>NUCLEOTIDE SEQUENCE [LARGE SCALE GENOMIC DNA]</scope>
    <source>
        <strain evidence="3">ATCC 51725</strain>
    </source>
</reference>
<keyword evidence="4" id="KW-0396">Initiation factor</keyword>
<name>A0A1Q8EDM8_STRAI</name>
<evidence type="ECO:0000313" key="6">
    <source>
        <dbReference type="Proteomes" id="UP000255213"/>
    </source>
</evidence>
<dbReference type="OrthoDB" id="2136578at2"/>
<gene>
    <name evidence="3" type="ORF">BU200_04815</name>
    <name evidence="4" type="ORF">NCTC12957_01379</name>
</gene>
<keyword evidence="4" id="KW-0648">Protein biosynthesis</keyword>
<dbReference type="Proteomes" id="UP000186437">
    <property type="component" value="Unassembled WGS sequence"/>
</dbReference>
<evidence type="ECO:0000313" key="3">
    <source>
        <dbReference type="EMBL" id="OLF49901.1"/>
    </source>
</evidence>
<dbReference type="EMBL" id="MSJL01000017">
    <property type="protein sequence ID" value="OLF49901.1"/>
    <property type="molecule type" value="Genomic_DNA"/>
</dbReference>
<dbReference type="RefSeq" id="WP_075099092.1">
    <property type="nucleotide sequence ID" value="NZ_MSJL01000017.1"/>
</dbReference>
<evidence type="ECO:0000313" key="4">
    <source>
        <dbReference type="EMBL" id="SUN07732.1"/>
    </source>
</evidence>
<sequence length="149" mass="15967">MKKYTLLTVSALAVLVLLTACTKKTNKSDTSSSTSTSQVSSTSHQSSSTSTTEPASTSSGEAKSDIDPASDTADLLQDKNTGVTLESGQDTINYASMILGDKEWTVLEDNYNRTDSTPYNLLQGTDGSLYRVYQNGVIVDMDDVIVHQP</sequence>
<accession>A0A1Q8EDM8</accession>
<dbReference type="PROSITE" id="PS51257">
    <property type="entry name" value="PROKAR_LIPOPROTEIN"/>
    <property type="match status" value="1"/>
</dbReference>
<dbReference type="GO" id="GO:0003743">
    <property type="term" value="F:translation initiation factor activity"/>
    <property type="evidence" value="ECO:0007669"/>
    <property type="project" value="UniProtKB-KW"/>
</dbReference>
<proteinExistence type="predicted"/>
<feature type="compositionally biased region" description="Low complexity" evidence="1">
    <location>
        <begin position="24"/>
        <end position="59"/>
    </location>
</feature>
<feature type="signal peptide" evidence="2">
    <location>
        <begin position="1"/>
        <end position="22"/>
    </location>
</feature>
<keyword evidence="5" id="KW-1185">Reference proteome</keyword>
<evidence type="ECO:0000313" key="5">
    <source>
        <dbReference type="Proteomes" id="UP000186437"/>
    </source>
</evidence>
<reference evidence="4 6" key="3">
    <citation type="submission" date="2018-06" db="EMBL/GenBank/DDBJ databases">
        <authorList>
            <consortium name="Pathogen Informatics"/>
            <person name="Doyle S."/>
        </authorList>
    </citation>
    <scope>NUCLEOTIDE SEQUENCE [LARGE SCALE GENOMIC DNA]</scope>
    <source>
        <strain evidence="4 6">NCTC12957</strain>
    </source>
</reference>
<reference evidence="5" key="1">
    <citation type="submission" date="2016-12" db="EMBL/GenBank/DDBJ databases">
        <authorList>
            <person name="Gulvik C.A."/>
        </authorList>
    </citation>
    <scope>NUCLEOTIDE SEQUENCE [LARGE SCALE GENOMIC DNA]</scope>
    <source>
        <strain evidence="5">ATCC 51725</strain>
    </source>
</reference>
<evidence type="ECO:0000256" key="2">
    <source>
        <dbReference type="SAM" id="SignalP"/>
    </source>
</evidence>
<dbReference type="EMBL" id="UHEN01000001">
    <property type="protein sequence ID" value="SUN07732.1"/>
    <property type="molecule type" value="Genomic_DNA"/>
</dbReference>
<feature type="chain" id="PRO_5044564162" evidence="2">
    <location>
        <begin position="23"/>
        <end position="149"/>
    </location>
</feature>
<evidence type="ECO:0000256" key="1">
    <source>
        <dbReference type="SAM" id="MobiDB-lite"/>
    </source>
</evidence>
<organism evidence="3 5">
    <name type="scientific">Streptococcus acidominimus</name>
    <dbReference type="NCBI Taxonomy" id="1326"/>
    <lineage>
        <taxon>Bacteria</taxon>
        <taxon>Bacillati</taxon>
        <taxon>Bacillota</taxon>
        <taxon>Bacilli</taxon>
        <taxon>Lactobacillales</taxon>
        <taxon>Streptococcaceae</taxon>
        <taxon>Streptococcus</taxon>
    </lineage>
</organism>
<dbReference type="AlphaFoldDB" id="A0A1Q8EDM8"/>
<protein>
    <submittedName>
        <fullName evidence="4">Translation initiation factor 1</fullName>
    </submittedName>
</protein>
<feature type="region of interest" description="Disordered" evidence="1">
    <location>
        <begin position="24"/>
        <end position="82"/>
    </location>
</feature>